<proteinExistence type="predicted"/>
<dbReference type="AlphaFoldDB" id="A0A8S4BEY3"/>
<name>A0A8S4BEY3_9TELE</name>
<evidence type="ECO:0000313" key="2">
    <source>
        <dbReference type="Proteomes" id="UP000677803"/>
    </source>
</evidence>
<protein>
    <submittedName>
        <fullName evidence="1">(Atlantic silverside) hypothetical protein</fullName>
    </submittedName>
</protein>
<reference evidence="1" key="1">
    <citation type="submission" date="2021-05" db="EMBL/GenBank/DDBJ databases">
        <authorList>
            <person name="Tigano A."/>
        </authorList>
    </citation>
    <scope>NUCLEOTIDE SEQUENCE</scope>
</reference>
<comment type="caution">
    <text evidence="1">The sequence shown here is derived from an EMBL/GenBank/DDBJ whole genome shotgun (WGS) entry which is preliminary data.</text>
</comment>
<accession>A0A8S4BEY3</accession>
<feature type="non-terminal residue" evidence="1">
    <location>
        <position position="1"/>
    </location>
</feature>
<dbReference type="EMBL" id="CAJRST010017779">
    <property type="protein sequence ID" value="CAG5945976.1"/>
    <property type="molecule type" value="Genomic_DNA"/>
</dbReference>
<keyword evidence="2" id="KW-1185">Reference proteome</keyword>
<evidence type="ECO:0000313" key="1">
    <source>
        <dbReference type="EMBL" id="CAG5945976.1"/>
    </source>
</evidence>
<gene>
    <name evidence="1" type="ORF">MMEN_LOCUS14105</name>
</gene>
<sequence length="152" mass="16785">TGSAPAPAARLVSPSPRQISRLRLSSENQHRTLWWRPDSQFYLFLGTGCMIKLQSSMSKHIPPSKFRGKSAVRAEVAAARKRHVGCAARAVVPGSHSRVKKLRFYWHRTPYTHHHHPGSPPWFLEVPRGQQKAPLAVMCAPGPAEGLPDGSA</sequence>
<dbReference type="Proteomes" id="UP000677803">
    <property type="component" value="Unassembled WGS sequence"/>
</dbReference>
<organism evidence="1 2">
    <name type="scientific">Menidia menidia</name>
    <name type="common">Atlantic silverside</name>
    <dbReference type="NCBI Taxonomy" id="238744"/>
    <lineage>
        <taxon>Eukaryota</taxon>
        <taxon>Metazoa</taxon>
        <taxon>Chordata</taxon>
        <taxon>Craniata</taxon>
        <taxon>Vertebrata</taxon>
        <taxon>Euteleostomi</taxon>
        <taxon>Actinopterygii</taxon>
        <taxon>Neopterygii</taxon>
        <taxon>Teleostei</taxon>
        <taxon>Neoteleostei</taxon>
        <taxon>Acanthomorphata</taxon>
        <taxon>Ovalentaria</taxon>
        <taxon>Atherinomorphae</taxon>
        <taxon>Atheriniformes</taxon>
        <taxon>Atherinopsidae</taxon>
        <taxon>Menidiinae</taxon>
        <taxon>Menidia</taxon>
    </lineage>
</organism>